<dbReference type="PANTHER" id="PTHR47506:SF3">
    <property type="entry name" value="HTH-TYPE TRANSCRIPTIONAL REGULATOR LMRA"/>
    <property type="match status" value="1"/>
</dbReference>
<gene>
    <name evidence="6" type="ORF">SAMN05660330_03865</name>
</gene>
<evidence type="ECO:0000256" key="3">
    <source>
        <dbReference type="ARBA" id="ARBA00023163"/>
    </source>
</evidence>
<feature type="domain" description="HTH tetR-type" evidence="5">
    <location>
        <begin position="10"/>
        <end position="70"/>
    </location>
</feature>
<dbReference type="Gene3D" id="1.10.357.10">
    <property type="entry name" value="Tetracycline Repressor, domain 2"/>
    <property type="match status" value="1"/>
</dbReference>
<name>A0A1H0V4Q6_9BACT</name>
<keyword evidence="3" id="KW-0804">Transcription</keyword>
<evidence type="ECO:0000256" key="1">
    <source>
        <dbReference type="ARBA" id="ARBA00023015"/>
    </source>
</evidence>
<evidence type="ECO:0000256" key="4">
    <source>
        <dbReference type="PROSITE-ProRule" id="PRU00335"/>
    </source>
</evidence>
<dbReference type="InterPro" id="IPR001647">
    <property type="entry name" value="HTH_TetR"/>
</dbReference>
<dbReference type="Pfam" id="PF16925">
    <property type="entry name" value="TetR_C_13"/>
    <property type="match status" value="1"/>
</dbReference>
<dbReference type="STRING" id="91360.SAMN05660330_03865"/>
<dbReference type="SUPFAM" id="SSF46689">
    <property type="entry name" value="Homeodomain-like"/>
    <property type="match status" value="1"/>
</dbReference>
<keyword evidence="2 4" id="KW-0238">DNA-binding</keyword>
<sequence length="199" mass="21813">MHNHPSSKKQRTRQFIIKQTAPVFNEKGYAATSLSDLTAVTGLSKGSIYGNFRNKEELALCAFEYNAGAIERSLAEQVRRAETARDKLLAYPLVFRMIYSSVFASGGCPLLNTAVDSSDTNPELRDAVCGRINNWKKALTAIIEQGMENGEFIATGSSAQTAEILICLAEGGYAMSRATADMNYIESSLSEMERIIHTL</sequence>
<evidence type="ECO:0000256" key="2">
    <source>
        <dbReference type="ARBA" id="ARBA00023125"/>
    </source>
</evidence>
<reference evidence="6 7" key="1">
    <citation type="submission" date="2016-10" db="EMBL/GenBank/DDBJ databases">
        <authorList>
            <person name="de Groot N.N."/>
        </authorList>
    </citation>
    <scope>NUCLEOTIDE SEQUENCE [LARGE SCALE GENOMIC DNA]</scope>
    <source>
        <strain evidence="6 7">DSM 12130</strain>
    </source>
</reference>
<dbReference type="EMBL" id="FNJI01000040">
    <property type="protein sequence ID" value="SDP73148.1"/>
    <property type="molecule type" value="Genomic_DNA"/>
</dbReference>
<dbReference type="GO" id="GO:0003677">
    <property type="term" value="F:DNA binding"/>
    <property type="evidence" value="ECO:0007669"/>
    <property type="project" value="UniProtKB-UniRule"/>
</dbReference>
<organism evidence="6 7">
    <name type="scientific">Desulforhopalus singaporensis</name>
    <dbReference type="NCBI Taxonomy" id="91360"/>
    <lineage>
        <taxon>Bacteria</taxon>
        <taxon>Pseudomonadati</taxon>
        <taxon>Thermodesulfobacteriota</taxon>
        <taxon>Desulfobulbia</taxon>
        <taxon>Desulfobulbales</taxon>
        <taxon>Desulfocapsaceae</taxon>
        <taxon>Desulforhopalus</taxon>
    </lineage>
</organism>
<dbReference type="PRINTS" id="PR00455">
    <property type="entry name" value="HTHTETR"/>
</dbReference>
<dbReference type="RefSeq" id="WP_092225775.1">
    <property type="nucleotide sequence ID" value="NZ_FNJI01000040.1"/>
</dbReference>
<accession>A0A1H0V4Q6</accession>
<dbReference type="OrthoDB" id="9798857at2"/>
<dbReference type="InterPro" id="IPR011075">
    <property type="entry name" value="TetR_C"/>
</dbReference>
<evidence type="ECO:0000313" key="6">
    <source>
        <dbReference type="EMBL" id="SDP73148.1"/>
    </source>
</evidence>
<dbReference type="AlphaFoldDB" id="A0A1H0V4Q6"/>
<keyword evidence="7" id="KW-1185">Reference proteome</keyword>
<evidence type="ECO:0000259" key="5">
    <source>
        <dbReference type="PROSITE" id="PS50977"/>
    </source>
</evidence>
<feature type="DNA-binding region" description="H-T-H motif" evidence="4">
    <location>
        <begin position="33"/>
        <end position="52"/>
    </location>
</feature>
<dbReference type="Proteomes" id="UP000199073">
    <property type="component" value="Unassembled WGS sequence"/>
</dbReference>
<dbReference type="InterPro" id="IPR036271">
    <property type="entry name" value="Tet_transcr_reg_TetR-rel_C_sf"/>
</dbReference>
<dbReference type="InterPro" id="IPR009057">
    <property type="entry name" value="Homeodomain-like_sf"/>
</dbReference>
<dbReference type="PANTHER" id="PTHR47506">
    <property type="entry name" value="TRANSCRIPTIONAL REGULATORY PROTEIN"/>
    <property type="match status" value="1"/>
</dbReference>
<proteinExistence type="predicted"/>
<dbReference type="SUPFAM" id="SSF48498">
    <property type="entry name" value="Tetracyclin repressor-like, C-terminal domain"/>
    <property type="match status" value="1"/>
</dbReference>
<dbReference type="Pfam" id="PF00440">
    <property type="entry name" value="TetR_N"/>
    <property type="match status" value="1"/>
</dbReference>
<protein>
    <submittedName>
        <fullName evidence="6">Transcriptional regulator, TetR family</fullName>
    </submittedName>
</protein>
<evidence type="ECO:0000313" key="7">
    <source>
        <dbReference type="Proteomes" id="UP000199073"/>
    </source>
</evidence>
<keyword evidence="1" id="KW-0805">Transcription regulation</keyword>
<dbReference type="PROSITE" id="PS50977">
    <property type="entry name" value="HTH_TETR_2"/>
    <property type="match status" value="1"/>
</dbReference>